<feature type="region of interest" description="Disordered" evidence="1">
    <location>
        <begin position="1"/>
        <end position="25"/>
    </location>
</feature>
<keyword evidence="3" id="KW-1185">Reference proteome</keyword>
<dbReference type="AlphaFoldDB" id="A0A1R3HAM8"/>
<organism evidence="2 3">
    <name type="scientific">Corchorus capsularis</name>
    <name type="common">Jute</name>
    <dbReference type="NCBI Taxonomy" id="210143"/>
    <lineage>
        <taxon>Eukaryota</taxon>
        <taxon>Viridiplantae</taxon>
        <taxon>Streptophyta</taxon>
        <taxon>Embryophyta</taxon>
        <taxon>Tracheophyta</taxon>
        <taxon>Spermatophyta</taxon>
        <taxon>Magnoliopsida</taxon>
        <taxon>eudicotyledons</taxon>
        <taxon>Gunneridae</taxon>
        <taxon>Pentapetalae</taxon>
        <taxon>rosids</taxon>
        <taxon>malvids</taxon>
        <taxon>Malvales</taxon>
        <taxon>Malvaceae</taxon>
        <taxon>Grewioideae</taxon>
        <taxon>Apeibeae</taxon>
        <taxon>Corchorus</taxon>
    </lineage>
</organism>
<dbReference type="EMBL" id="AWWV01012422">
    <property type="protein sequence ID" value="OMO67370.1"/>
    <property type="molecule type" value="Genomic_DNA"/>
</dbReference>
<accession>A0A1R3HAM8</accession>
<evidence type="ECO:0000313" key="3">
    <source>
        <dbReference type="Proteomes" id="UP000188268"/>
    </source>
</evidence>
<evidence type="ECO:0000256" key="1">
    <source>
        <dbReference type="SAM" id="MobiDB-lite"/>
    </source>
</evidence>
<reference evidence="2 3" key="1">
    <citation type="submission" date="2013-09" db="EMBL/GenBank/DDBJ databases">
        <title>Corchorus capsularis genome sequencing.</title>
        <authorList>
            <person name="Alam M."/>
            <person name="Haque M.S."/>
            <person name="Islam M.S."/>
            <person name="Emdad E.M."/>
            <person name="Islam M.M."/>
            <person name="Ahmed B."/>
            <person name="Halim A."/>
            <person name="Hossen Q.M.M."/>
            <person name="Hossain M.Z."/>
            <person name="Ahmed R."/>
            <person name="Khan M.M."/>
            <person name="Islam R."/>
            <person name="Rashid M.M."/>
            <person name="Khan S.A."/>
            <person name="Rahman M.S."/>
            <person name="Alam M."/>
        </authorList>
    </citation>
    <scope>NUCLEOTIDE SEQUENCE [LARGE SCALE GENOMIC DNA]</scope>
    <source>
        <strain evidence="3">cv. CVL-1</strain>
        <tissue evidence="2">Whole seedling</tissue>
    </source>
</reference>
<evidence type="ECO:0000313" key="2">
    <source>
        <dbReference type="EMBL" id="OMO67370.1"/>
    </source>
</evidence>
<dbReference type="Gramene" id="OMO67370">
    <property type="protein sequence ID" value="OMO67370"/>
    <property type="gene ID" value="CCACVL1_20558"/>
</dbReference>
<gene>
    <name evidence="2" type="ORF">CCACVL1_20558</name>
</gene>
<name>A0A1R3HAM8_COCAP</name>
<comment type="caution">
    <text evidence="2">The sequence shown here is derived from an EMBL/GenBank/DDBJ whole genome shotgun (WGS) entry which is preliminary data.</text>
</comment>
<dbReference type="Proteomes" id="UP000188268">
    <property type="component" value="Unassembled WGS sequence"/>
</dbReference>
<protein>
    <submittedName>
        <fullName evidence="2">Uncharacterized protein</fullName>
    </submittedName>
</protein>
<sequence>MGATVKGVRVGPSNWARASMSGNLM</sequence>
<proteinExistence type="predicted"/>